<feature type="transmembrane region" description="Helical" evidence="8">
    <location>
        <begin position="258"/>
        <end position="279"/>
    </location>
</feature>
<keyword evidence="4 8" id="KW-0812">Transmembrane</keyword>
<keyword evidence="3" id="KW-0813">Transport</keyword>
<feature type="transmembrane region" description="Helical" evidence="8">
    <location>
        <begin position="640"/>
        <end position="661"/>
    </location>
</feature>
<sequence>IDNPLLTFDDTIANPETGRTELEDYVYQFAEQGGLLHRLYMLSFAARLARDKGAAMRRYDEEITGPEKVLIRTEKNKTSGFWKQAKFFKATIITASLGGMIQGWTQSVNNGTAYGMPAQFGLCIAEGCENSQLWTFGMLNAIPLLSAGLFGTILADPLQENVLGRRGSVMLSCAFTIASTISASVSHNVTQLAICRAINGVALGAKASIIPIYSAELSPEHIRGAILANWQLADAAGIFLGFLCNLLVVVYGENSYTGWRILTNTTLIPTIPLLVMIYLMPESPRYLMKHGRYEKALDSFNQIQTTPLLAARDLMYAHAQLDFESRMLKGTANEFGNLADRVDISLHNLSSGANDHSRARQDESIASISPRQSVEMAQIHARPSSDFEAQPRDSHQPSGQERDIERGSIPGRRSSDSSLENDRAVRAAMESALKKENPYSYHIGVTGYYKRLGELWTNMRCRRALLASSVAMISQQMTGVNTIAFLGTIVWSKSLGQDTIDKNDPAQLKQNAEVAAIIGLAFGAANVRDQPGYFSLSDKIGRSIMLLLGLPNMAWSMLVFALLFQISNTSVQIPLVSIWAVIFVLFYAPTAGTSPFSISAEVFPLVSREAGMAVAVAVNLLGAGLLVLVFPFLMNSIGRTGSLSIFAGLNLVAFVLVYLFVPETKGRTLEELQYTFDLPTRWHVSYRATEIRKHIVKYWWNYMTPDGRKKIPEEELPAPFYEWARVTCMESADRT</sequence>
<evidence type="ECO:0000256" key="3">
    <source>
        <dbReference type="ARBA" id="ARBA00022448"/>
    </source>
</evidence>
<evidence type="ECO:0000256" key="7">
    <source>
        <dbReference type="SAM" id="MobiDB-lite"/>
    </source>
</evidence>
<evidence type="ECO:0000313" key="11">
    <source>
        <dbReference type="Proteomes" id="UP000799777"/>
    </source>
</evidence>
<comment type="caution">
    <text evidence="10">The sequence shown here is derived from an EMBL/GenBank/DDBJ whole genome shotgun (WGS) entry which is preliminary data.</text>
</comment>
<feature type="transmembrane region" description="Helical" evidence="8">
    <location>
        <begin position="544"/>
        <end position="566"/>
    </location>
</feature>
<dbReference type="AlphaFoldDB" id="A0A9P4H624"/>
<accession>A0A9P4H624</accession>
<protein>
    <submittedName>
        <fullName evidence="10">MFS general substrate transporter</fullName>
    </submittedName>
</protein>
<gene>
    <name evidence="10" type="ORF">EK21DRAFT_70186</name>
</gene>
<dbReference type="PROSITE" id="PS00217">
    <property type="entry name" value="SUGAR_TRANSPORT_2"/>
    <property type="match status" value="1"/>
</dbReference>
<dbReference type="Gene3D" id="1.20.1250.20">
    <property type="entry name" value="MFS general substrate transporter like domains"/>
    <property type="match status" value="2"/>
</dbReference>
<dbReference type="Proteomes" id="UP000799777">
    <property type="component" value="Unassembled WGS sequence"/>
</dbReference>
<evidence type="ECO:0000313" key="10">
    <source>
        <dbReference type="EMBL" id="KAF2028227.1"/>
    </source>
</evidence>
<proteinExistence type="inferred from homology"/>
<keyword evidence="11" id="KW-1185">Reference proteome</keyword>
<dbReference type="InterPro" id="IPR003663">
    <property type="entry name" value="Sugar/inositol_transpt"/>
</dbReference>
<dbReference type="PRINTS" id="PR00171">
    <property type="entry name" value="SUGRTRNSPORT"/>
</dbReference>
<feature type="compositionally biased region" description="Basic and acidic residues" evidence="7">
    <location>
        <begin position="383"/>
        <end position="406"/>
    </location>
</feature>
<dbReference type="InterPro" id="IPR036259">
    <property type="entry name" value="MFS_trans_sf"/>
</dbReference>
<dbReference type="InterPro" id="IPR005829">
    <property type="entry name" value="Sugar_transporter_CS"/>
</dbReference>
<evidence type="ECO:0000256" key="4">
    <source>
        <dbReference type="ARBA" id="ARBA00022692"/>
    </source>
</evidence>
<dbReference type="Pfam" id="PF00083">
    <property type="entry name" value="Sugar_tr"/>
    <property type="match status" value="2"/>
</dbReference>
<dbReference type="InterPro" id="IPR005828">
    <property type="entry name" value="MFS_sugar_transport-like"/>
</dbReference>
<dbReference type="PANTHER" id="PTHR48020">
    <property type="entry name" value="PROTON MYO-INOSITOL COTRANSPORTER"/>
    <property type="match status" value="1"/>
</dbReference>
<feature type="transmembrane region" description="Helical" evidence="8">
    <location>
        <begin position="578"/>
        <end position="598"/>
    </location>
</feature>
<organism evidence="10 11">
    <name type="scientific">Setomelanomma holmii</name>
    <dbReference type="NCBI Taxonomy" id="210430"/>
    <lineage>
        <taxon>Eukaryota</taxon>
        <taxon>Fungi</taxon>
        <taxon>Dikarya</taxon>
        <taxon>Ascomycota</taxon>
        <taxon>Pezizomycotina</taxon>
        <taxon>Dothideomycetes</taxon>
        <taxon>Pleosporomycetidae</taxon>
        <taxon>Pleosporales</taxon>
        <taxon>Pleosporineae</taxon>
        <taxon>Phaeosphaeriaceae</taxon>
        <taxon>Setomelanomma</taxon>
    </lineage>
</organism>
<dbReference type="InterPro" id="IPR020846">
    <property type="entry name" value="MFS_dom"/>
</dbReference>
<comment type="subcellular location">
    <subcellularLocation>
        <location evidence="1">Membrane</location>
        <topology evidence="1">Multi-pass membrane protein</topology>
    </subcellularLocation>
</comment>
<dbReference type="OrthoDB" id="6339427at2759"/>
<dbReference type="PROSITE" id="PS50850">
    <property type="entry name" value="MFS"/>
    <property type="match status" value="1"/>
</dbReference>
<feature type="region of interest" description="Disordered" evidence="7">
    <location>
        <begin position="351"/>
        <end position="423"/>
    </location>
</feature>
<dbReference type="GO" id="GO:0022857">
    <property type="term" value="F:transmembrane transporter activity"/>
    <property type="evidence" value="ECO:0007669"/>
    <property type="project" value="InterPro"/>
</dbReference>
<dbReference type="EMBL" id="ML978215">
    <property type="protein sequence ID" value="KAF2028227.1"/>
    <property type="molecule type" value="Genomic_DNA"/>
</dbReference>
<evidence type="ECO:0000256" key="2">
    <source>
        <dbReference type="ARBA" id="ARBA00010992"/>
    </source>
</evidence>
<dbReference type="InterPro" id="IPR050814">
    <property type="entry name" value="Myo-inositol_Transporter"/>
</dbReference>
<dbReference type="PANTHER" id="PTHR48020:SF40">
    <property type="entry name" value="MAJOR FACILITATOR SUPERFAMILY (MFS) PROFILE DOMAIN-CONTAINING PROTEIN"/>
    <property type="match status" value="1"/>
</dbReference>
<feature type="domain" description="Major facilitator superfamily (MFS) profile" evidence="9">
    <location>
        <begin position="91"/>
        <end position="665"/>
    </location>
</feature>
<feature type="non-terminal residue" evidence="10">
    <location>
        <position position="1"/>
    </location>
</feature>
<evidence type="ECO:0000256" key="8">
    <source>
        <dbReference type="SAM" id="Phobius"/>
    </source>
</evidence>
<reference evidence="10" key="1">
    <citation type="journal article" date="2020" name="Stud. Mycol.">
        <title>101 Dothideomycetes genomes: a test case for predicting lifestyles and emergence of pathogens.</title>
        <authorList>
            <person name="Haridas S."/>
            <person name="Albert R."/>
            <person name="Binder M."/>
            <person name="Bloem J."/>
            <person name="Labutti K."/>
            <person name="Salamov A."/>
            <person name="Andreopoulos B."/>
            <person name="Baker S."/>
            <person name="Barry K."/>
            <person name="Bills G."/>
            <person name="Bluhm B."/>
            <person name="Cannon C."/>
            <person name="Castanera R."/>
            <person name="Culley D."/>
            <person name="Daum C."/>
            <person name="Ezra D."/>
            <person name="Gonzalez J."/>
            <person name="Henrissat B."/>
            <person name="Kuo A."/>
            <person name="Liang C."/>
            <person name="Lipzen A."/>
            <person name="Lutzoni F."/>
            <person name="Magnuson J."/>
            <person name="Mondo S."/>
            <person name="Nolan M."/>
            <person name="Ohm R."/>
            <person name="Pangilinan J."/>
            <person name="Park H.-J."/>
            <person name="Ramirez L."/>
            <person name="Alfaro M."/>
            <person name="Sun H."/>
            <person name="Tritt A."/>
            <person name="Yoshinaga Y."/>
            <person name="Zwiers L.-H."/>
            <person name="Turgeon B."/>
            <person name="Goodwin S."/>
            <person name="Spatafora J."/>
            <person name="Crous P."/>
            <person name="Grigoriev I."/>
        </authorList>
    </citation>
    <scope>NUCLEOTIDE SEQUENCE</scope>
    <source>
        <strain evidence="10">CBS 110217</strain>
    </source>
</reference>
<dbReference type="SUPFAM" id="SSF103473">
    <property type="entry name" value="MFS general substrate transporter"/>
    <property type="match status" value="1"/>
</dbReference>
<keyword evidence="5 8" id="KW-1133">Transmembrane helix</keyword>
<evidence type="ECO:0000256" key="6">
    <source>
        <dbReference type="ARBA" id="ARBA00023136"/>
    </source>
</evidence>
<dbReference type="GO" id="GO:0015798">
    <property type="term" value="P:myo-inositol transport"/>
    <property type="evidence" value="ECO:0007669"/>
    <property type="project" value="UniProtKB-ARBA"/>
</dbReference>
<evidence type="ECO:0000256" key="5">
    <source>
        <dbReference type="ARBA" id="ARBA00022989"/>
    </source>
</evidence>
<dbReference type="GO" id="GO:0016020">
    <property type="term" value="C:membrane"/>
    <property type="evidence" value="ECO:0007669"/>
    <property type="project" value="UniProtKB-SubCell"/>
</dbReference>
<evidence type="ECO:0000259" key="9">
    <source>
        <dbReference type="PROSITE" id="PS50850"/>
    </source>
</evidence>
<feature type="transmembrane region" description="Helical" evidence="8">
    <location>
        <begin position="227"/>
        <end position="252"/>
    </location>
</feature>
<name>A0A9P4H624_9PLEO</name>
<feature type="transmembrane region" description="Helical" evidence="8">
    <location>
        <begin position="610"/>
        <end position="634"/>
    </location>
</feature>
<dbReference type="GO" id="GO:0015791">
    <property type="term" value="P:polyol transmembrane transport"/>
    <property type="evidence" value="ECO:0007669"/>
    <property type="project" value="UniProtKB-ARBA"/>
</dbReference>
<comment type="similarity">
    <text evidence="2">Belongs to the major facilitator superfamily. Sugar transporter (TC 2.A.1.1) family.</text>
</comment>
<keyword evidence="6 8" id="KW-0472">Membrane</keyword>
<evidence type="ECO:0000256" key="1">
    <source>
        <dbReference type="ARBA" id="ARBA00004141"/>
    </source>
</evidence>